<evidence type="ECO:0000313" key="3">
    <source>
        <dbReference type="Proteomes" id="UP001500305"/>
    </source>
</evidence>
<sequence>MPTASDRLEPDTARATDWVCAHVFYDTDQDGLLADCVRPLAGALLADGLVQRYFFLRYWEGGPHVRLRLLPALAADRAEVERLTETRIRAFLAGRQARDVVDRSRFAQVAADLAGLEGRAGHDQVVRPNNTVEFLPYEREHADYGYGPAIAAIERHFFESSRLALSVVAAGATLEQRALLAFDLVVGVFALSEEVRDQWRRHGGPPLPFGSGPEAPETVARYRAQRERLRERALDTWRMAARPDGTDQRAYWLASVRRLRDELHGLEDRGGFATEWAASPLAGPLDLAATTHPATSLVLLRCAHLVNNRLGLTLWQENQLRFLVGRILAELPEALTAS</sequence>
<gene>
    <name evidence="2" type="ORF">GCM10010430_68180</name>
</gene>
<dbReference type="Proteomes" id="UP001500305">
    <property type="component" value="Unassembled WGS sequence"/>
</dbReference>
<dbReference type="RefSeq" id="WP_344640431.1">
    <property type="nucleotide sequence ID" value="NZ_BAAATR010000045.1"/>
</dbReference>
<proteinExistence type="predicted"/>
<accession>A0ABN3EVN3</accession>
<organism evidence="2 3">
    <name type="scientific">Kitasatospora cystarginea</name>
    <dbReference type="NCBI Taxonomy" id="58350"/>
    <lineage>
        <taxon>Bacteria</taxon>
        <taxon>Bacillati</taxon>
        <taxon>Actinomycetota</taxon>
        <taxon>Actinomycetes</taxon>
        <taxon>Kitasatosporales</taxon>
        <taxon>Streptomycetaceae</taxon>
        <taxon>Kitasatospora</taxon>
    </lineage>
</organism>
<dbReference type="InterPro" id="IPR023809">
    <property type="entry name" value="Thiopep_bacteriocin_synth_dom"/>
</dbReference>
<dbReference type="EMBL" id="BAAATR010000045">
    <property type="protein sequence ID" value="GAA2272580.1"/>
    <property type="molecule type" value="Genomic_DNA"/>
</dbReference>
<evidence type="ECO:0000259" key="1">
    <source>
        <dbReference type="Pfam" id="PF14028"/>
    </source>
</evidence>
<protein>
    <recommendedName>
        <fullName evidence="1">Thiopeptide-type bacteriocin biosynthesis domain-containing protein</fullName>
    </recommendedName>
</protein>
<reference evidence="2 3" key="1">
    <citation type="journal article" date="2019" name="Int. J. Syst. Evol. Microbiol.">
        <title>The Global Catalogue of Microorganisms (GCM) 10K type strain sequencing project: providing services to taxonomists for standard genome sequencing and annotation.</title>
        <authorList>
            <consortium name="The Broad Institute Genomics Platform"/>
            <consortium name="The Broad Institute Genome Sequencing Center for Infectious Disease"/>
            <person name="Wu L."/>
            <person name="Ma J."/>
        </authorList>
    </citation>
    <scope>NUCLEOTIDE SEQUENCE [LARGE SCALE GENOMIC DNA]</scope>
    <source>
        <strain evidence="2 3">JCM 7356</strain>
    </source>
</reference>
<comment type="caution">
    <text evidence="2">The sequence shown here is derived from an EMBL/GenBank/DDBJ whole genome shotgun (WGS) entry which is preliminary data.</text>
</comment>
<dbReference type="Pfam" id="PF14028">
    <property type="entry name" value="Lant_dehydr_C"/>
    <property type="match status" value="1"/>
</dbReference>
<keyword evidence="3" id="KW-1185">Reference proteome</keyword>
<evidence type="ECO:0000313" key="2">
    <source>
        <dbReference type="EMBL" id="GAA2272580.1"/>
    </source>
</evidence>
<name>A0ABN3EVN3_9ACTN</name>
<feature type="domain" description="Thiopeptide-type bacteriocin biosynthesis" evidence="1">
    <location>
        <begin position="18"/>
        <end position="325"/>
    </location>
</feature>